<dbReference type="STRING" id="1403537.Q428_13190"/>
<dbReference type="Proteomes" id="UP000019681">
    <property type="component" value="Unassembled WGS sequence"/>
</dbReference>
<organism evidence="1 2">
    <name type="scientific">Fervidicella metallireducens AeB</name>
    <dbReference type="NCBI Taxonomy" id="1403537"/>
    <lineage>
        <taxon>Bacteria</taxon>
        <taxon>Bacillati</taxon>
        <taxon>Bacillota</taxon>
        <taxon>Clostridia</taxon>
        <taxon>Eubacteriales</taxon>
        <taxon>Clostridiaceae</taxon>
        <taxon>Fervidicella</taxon>
    </lineage>
</organism>
<dbReference type="AlphaFoldDB" id="A0A017RRT2"/>
<reference evidence="1 2" key="1">
    <citation type="journal article" date="2014" name="Genome Announc.">
        <title>Draft Genome Sequence of Fervidicella metallireducens Strain AeBT, an Iron-Reducing Thermoanaerobe from the Great Artesian Basin.</title>
        <authorList>
            <person name="Patel B.K."/>
        </authorList>
    </citation>
    <scope>NUCLEOTIDE SEQUENCE [LARGE SCALE GENOMIC DNA]</scope>
    <source>
        <strain evidence="1 2">AeB</strain>
    </source>
</reference>
<name>A0A017RRT2_9CLOT</name>
<evidence type="ECO:0000313" key="1">
    <source>
        <dbReference type="EMBL" id="EYE87463.1"/>
    </source>
</evidence>
<dbReference type="EMBL" id="AZQP01000055">
    <property type="protein sequence ID" value="EYE87463.1"/>
    <property type="molecule type" value="Genomic_DNA"/>
</dbReference>
<gene>
    <name evidence="1" type="ORF">Q428_13190</name>
</gene>
<proteinExistence type="predicted"/>
<sequence length="38" mass="4470">MGEIESKALKIMVDVKDVLAKMHKINMKRYMKGRITYV</sequence>
<protein>
    <submittedName>
        <fullName evidence="1">Uncharacterized protein</fullName>
    </submittedName>
</protein>
<evidence type="ECO:0000313" key="2">
    <source>
        <dbReference type="Proteomes" id="UP000019681"/>
    </source>
</evidence>
<keyword evidence="2" id="KW-1185">Reference proteome</keyword>
<comment type="caution">
    <text evidence="1">The sequence shown here is derived from an EMBL/GenBank/DDBJ whole genome shotgun (WGS) entry which is preliminary data.</text>
</comment>
<accession>A0A017RRT2</accession>